<name>A0ABR9KGH5_9ACTN</name>
<evidence type="ECO:0000313" key="1">
    <source>
        <dbReference type="EMBL" id="MBE1561123.1"/>
    </source>
</evidence>
<dbReference type="RefSeq" id="WP_192776098.1">
    <property type="nucleotide sequence ID" value="NZ_BAAASY010000014.1"/>
</dbReference>
<comment type="caution">
    <text evidence="1">The sequence shown here is derived from an EMBL/GenBank/DDBJ whole genome shotgun (WGS) entry which is preliminary data.</text>
</comment>
<evidence type="ECO:0000313" key="2">
    <source>
        <dbReference type="Proteomes" id="UP000661607"/>
    </source>
</evidence>
<accession>A0ABR9KGH5</accession>
<keyword evidence="2" id="KW-1185">Reference proteome</keyword>
<dbReference type="Proteomes" id="UP000661607">
    <property type="component" value="Unassembled WGS sequence"/>
</dbReference>
<reference evidence="1 2" key="1">
    <citation type="submission" date="2020-10" db="EMBL/GenBank/DDBJ databases">
        <title>Sequencing the genomes of 1000 actinobacteria strains.</title>
        <authorList>
            <person name="Klenk H.-P."/>
        </authorList>
    </citation>
    <scope>NUCLEOTIDE SEQUENCE [LARGE SCALE GENOMIC DNA]</scope>
    <source>
        <strain evidence="1 2">DSM 43748</strain>
    </source>
</reference>
<proteinExistence type="predicted"/>
<dbReference type="EMBL" id="JADBEF010000001">
    <property type="protein sequence ID" value="MBE1561123.1"/>
    <property type="molecule type" value="Genomic_DNA"/>
</dbReference>
<protein>
    <recommendedName>
        <fullName evidence="3">DinB family protein</fullName>
    </recommendedName>
</protein>
<evidence type="ECO:0008006" key="3">
    <source>
        <dbReference type="Google" id="ProtNLM"/>
    </source>
</evidence>
<sequence length="209" mass="23216">MHRIYLELGPKRVFACSLDWPGWCRVDKSEELAIGRLVDYAPRYRVIAERAGLAFEPGEPGEPVVVERVKGSATTDFGAPDAEPDADAEPVDPATAARDVALLRAVWALFDECAAVTPEELRKGPRGGGRDRSKMVAHVTEAERSYARQLGVRHPPFKSTADRDAMREEVAAILLAGGSGAWSSRYATRRMAWHVIDHLWEMEDRRSFS</sequence>
<organism evidence="1 2">
    <name type="scientific">Nonomuraea africana</name>
    <dbReference type="NCBI Taxonomy" id="46171"/>
    <lineage>
        <taxon>Bacteria</taxon>
        <taxon>Bacillati</taxon>
        <taxon>Actinomycetota</taxon>
        <taxon>Actinomycetes</taxon>
        <taxon>Streptosporangiales</taxon>
        <taxon>Streptosporangiaceae</taxon>
        <taxon>Nonomuraea</taxon>
    </lineage>
</organism>
<gene>
    <name evidence="1" type="ORF">H4W81_003902</name>
</gene>